<evidence type="ECO:0000313" key="2">
    <source>
        <dbReference type="EMBL" id="QHU30757.1"/>
    </source>
</evidence>
<dbReference type="AlphaFoldDB" id="A0A6C0LJR3"/>
<protein>
    <recommendedName>
        <fullName evidence="1">TNase-like domain-containing protein</fullName>
    </recommendedName>
</protein>
<dbReference type="SUPFAM" id="SSF50199">
    <property type="entry name" value="Staphylococcal nuclease"/>
    <property type="match status" value="1"/>
</dbReference>
<dbReference type="Pfam" id="PF00565">
    <property type="entry name" value="SNase"/>
    <property type="match status" value="1"/>
</dbReference>
<feature type="domain" description="TNase-like" evidence="1">
    <location>
        <begin position="14"/>
        <end position="127"/>
    </location>
</feature>
<evidence type="ECO:0000259" key="1">
    <source>
        <dbReference type="PROSITE" id="PS50830"/>
    </source>
</evidence>
<reference evidence="2" key="1">
    <citation type="journal article" date="2020" name="Nature">
        <title>Giant virus diversity and host interactions through global metagenomics.</title>
        <authorList>
            <person name="Schulz F."/>
            <person name="Roux S."/>
            <person name="Paez-Espino D."/>
            <person name="Jungbluth S."/>
            <person name="Walsh D.A."/>
            <person name="Denef V.J."/>
            <person name="McMahon K.D."/>
            <person name="Konstantinidis K.T."/>
            <person name="Eloe-Fadrosh E.A."/>
            <person name="Kyrpides N.C."/>
            <person name="Woyke T."/>
        </authorList>
    </citation>
    <scope>NUCLEOTIDE SEQUENCE</scope>
    <source>
        <strain evidence="2">GVMAG-M-3300027833-19</strain>
    </source>
</reference>
<organism evidence="2">
    <name type="scientific">viral metagenome</name>
    <dbReference type="NCBI Taxonomy" id="1070528"/>
    <lineage>
        <taxon>unclassified sequences</taxon>
        <taxon>metagenomes</taxon>
        <taxon>organismal metagenomes</taxon>
    </lineage>
</organism>
<dbReference type="InterPro" id="IPR016071">
    <property type="entry name" value="Staphylococal_nuclease_OB-fold"/>
</dbReference>
<accession>A0A6C0LJR3</accession>
<sequence>MSGAKFLDEIFNNVDLKAKVTEIYDGDTCTIETEFPGVVHRDSSTPLLIKFKVRMMGYDTPELRTRNLNEKRLGYICKQVLSNKILNEDVTIKCKSLDKYGRLLGTIICKNEDINEYMIVNNYGMTYDGGTKKDVIYNEDNSYVIGRVTYRLPAMK</sequence>
<proteinExistence type="predicted"/>
<name>A0A6C0LJR3_9ZZZZ</name>
<dbReference type="PROSITE" id="PS50830">
    <property type="entry name" value="TNASE_3"/>
    <property type="match status" value="1"/>
</dbReference>
<dbReference type="Gene3D" id="2.40.50.90">
    <property type="match status" value="1"/>
</dbReference>
<dbReference type="EMBL" id="MN740517">
    <property type="protein sequence ID" value="QHU30757.1"/>
    <property type="molecule type" value="Genomic_DNA"/>
</dbReference>
<dbReference type="SMART" id="SM00318">
    <property type="entry name" value="SNc"/>
    <property type="match status" value="1"/>
</dbReference>
<dbReference type="InterPro" id="IPR035437">
    <property type="entry name" value="SNase_OB-fold_sf"/>
</dbReference>